<organism evidence="1 2">
    <name type="scientific">Verticillium longisporum</name>
    <name type="common">Verticillium dahliae var. longisporum</name>
    <dbReference type="NCBI Taxonomy" id="100787"/>
    <lineage>
        <taxon>Eukaryota</taxon>
        <taxon>Fungi</taxon>
        <taxon>Dikarya</taxon>
        <taxon>Ascomycota</taxon>
        <taxon>Pezizomycotina</taxon>
        <taxon>Sordariomycetes</taxon>
        <taxon>Hypocreomycetidae</taxon>
        <taxon>Glomerellales</taxon>
        <taxon>Plectosphaerellaceae</taxon>
        <taxon>Verticillium</taxon>
    </lineage>
</organism>
<evidence type="ECO:0000313" key="1">
    <source>
        <dbReference type="EMBL" id="CRK44664.1"/>
    </source>
</evidence>
<sequence length="102" mass="12046">PARCHTLTRDGEEHRRRSCTILRQEAQPHSCLPSDHLRPHYPVRCLLEGVGPQPRLGLLISLRKRRHRACWSIQLRRCWATKGPRHRSWLWSRMRSVACPRG</sequence>
<gene>
    <name evidence="1" type="ORF">BN1723_019514</name>
</gene>
<dbReference type="EMBL" id="CVQI01034172">
    <property type="protein sequence ID" value="CRK44664.1"/>
    <property type="molecule type" value="Genomic_DNA"/>
</dbReference>
<reference evidence="2" key="1">
    <citation type="submission" date="2015-05" db="EMBL/GenBank/DDBJ databases">
        <authorList>
            <person name="Fogelqvist Johan"/>
        </authorList>
    </citation>
    <scope>NUCLEOTIDE SEQUENCE [LARGE SCALE GENOMIC DNA]</scope>
</reference>
<dbReference type="Proteomes" id="UP000045706">
    <property type="component" value="Unassembled WGS sequence"/>
</dbReference>
<name>A0A0G4NE44_VERLO</name>
<accession>A0A0G4NE44</accession>
<evidence type="ECO:0000313" key="2">
    <source>
        <dbReference type="Proteomes" id="UP000045706"/>
    </source>
</evidence>
<dbReference type="AlphaFoldDB" id="A0A0G4NE44"/>
<feature type="non-terminal residue" evidence="1">
    <location>
        <position position="1"/>
    </location>
</feature>
<proteinExistence type="predicted"/>
<protein>
    <submittedName>
        <fullName evidence="1">Uncharacterized protein</fullName>
    </submittedName>
</protein>